<evidence type="ECO:0000256" key="1">
    <source>
        <dbReference type="SAM" id="MobiDB-lite"/>
    </source>
</evidence>
<comment type="caution">
    <text evidence="2">The sequence shown here is derived from an EMBL/GenBank/DDBJ whole genome shotgun (WGS) entry which is preliminary data.</text>
</comment>
<organism evidence="2 3">
    <name type="scientific">Isoptericola peretonis</name>
    <dbReference type="NCBI Taxonomy" id="2918523"/>
    <lineage>
        <taxon>Bacteria</taxon>
        <taxon>Bacillati</taxon>
        <taxon>Actinomycetota</taxon>
        <taxon>Actinomycetes</taxon>
        <taxon>Micrococcales</taxon>
        <taxon>Promicromonosporaceae</taxon>
        <taxon>Isoptericola</taxon>
    </lineage>
</organism>
<dbReference type="Proteomes" id="UP001651050">
    <property type="component" value="Unassembled WGS sequence"/>
</dbReference>
<feature type="region of interest" description="Disordered" evidence="1">
    <location>
        <begin position="40"/>
        <end position="93"/>
    </location>
</feature>
<keyword evidence="3" id="KW-1185">Reference proteome</keyword>
<name>A0ABT0J0H3_9MICO</name>
<reference evidence="2 3" key="1">
    <citation type="submission" date="2022-02" db="EMBL/GenBank/DDBJ databases">
        <title>The car tank lid bacteriome: a reservoir of bacteria with potential in bioremediation of fuel.</title>
        <authorList>
            <person name="Vidal-Verdu A."/>
            <person name="Gomez-Martinez D."/>
            <person name="Latorre-Perez A."/>
            <person name="Pereto J."/>
            <person name="Porcar M."/>
        </authorList>
    </citation>
    <scope>NUCLEOTIDE SEQUENCE [LARGE SCALE GENOMIC DNA]</scope>
    <source>
        <strain evidence="2 3">4D.3</strain>
    </source>
</reference>
<gene>
    <name evidence="2" type="ORF">M1843_04465</name>
</gene>
<dbReference type="EMBL" id="JALQCY010000001">
    <property type="protein sequence ID" value="MCK9792997.1"/>
    <property type="molecule type" value="Genomic_DNA"/>
</dbReference>
<sequence length="93" mass="9736">MPASRSTPNGAPSAGVCTMSRRCRSFSAVRWARLGWKISTSSPSIPEPALSPPSRGSGRRAFASRSTSSTTITTLASTPTTPNSTESHLIRSA</sequence>
<dbReference type="RefSeq" id="WP_416342870.1">
    <property type="nucleotide sequence ID" value="NZ_JALQCY010000001.1"/>
</dbReference>
<evidence type="ECO:0000313" key="3">
    <source>
        <dbReference type="Proteomes" id="UP001651050"/>
    </source>
</evidence>
<protein>
    <submittedName>
        <fullName evidence="2">Uncharacterized protein</fullName>
    </submittedName>
</protein>
<proteinExistence type="predicted"/>
<accession>A0ABT0J0H3</accession>
<feature type="compositionally biased region" description="Low complexity" evidence="1">
    <location>
        <begin position="53"/>
        <end position="85"/>
    </location>
</feature>
<evidence type="ECO:0000313" key="2">
    <source>
        <dbReference type="EMBL" id="MCK9792997.1"/>
    </source>
</evidence>